<sequence>MRFLTGLICFFLLVSCSVQVTREQAAGGTKEIRVDQWKEVVAHKMNERQFPFTLKVRNDKRMKEFTGLQLSSDWSLKDQRKKLVMEKKGQEVSLHYSGRTEKMTSGQAGLVSPRDHLMLMHDSGIFQRMLPPITFLGKKAARVEIKIDPKTLANQMKKRLNTTNPKARIMQDFAEKTKVVYQVVFYPESKKLLLLRVVIRASPRSPAQEIIYKFS</sequence>
<protein>
    <recommendedName>
        <fullName evidence="4">Lipoprotein</fullName>
    </recommendedName>
</protein>
<dbReference type="AlphaFoldDB" id="A0A1H8FEQ4"/>
<dbReference type="EMBL" id="FOCQ01000008">
    <property type="protein sequence ID" value="SEN29667.1"/>
    <property type="molecule type" value="Genomic_DNA"/>
</dbReference>
<dbReference type="Proteomes" id="UP000199695">
    <property type="component" value="Unassembled WGS sequence"/>
</dbReference>
<reference evidence="2 3" key="1">
    <citation type="submission" date="2016-10" db="EMBL/GenBank/DDBJ databases">
        <authorList>
            <person name="de Groot N.N."/>
        </authorList>
    </citation>
    <scope>NUCLEOTIDE SEQUENCE [LARGE SCALE GENOMIC DNA]</scope>
    <source>
        <strain evidence="2 3">DSM 46701</strain>
    </source>
</reference>
<feature type="chain" id="PRO_5039300973" description="Lipoprotein" evidence="1">
    <location>
        <begin position="21"/>
        <end position="215"/>
    </location>
</feature>
<accession>A0A1H8FEQ4</accession>
<proteinExistence type="predicted"/>
<name>A0A1H8FEQ4_9BACL</name>
<keyword evidence="3" id="KW-1185">Reference proteome</keyword>
<gene>
    <name evidence="2" type="ORF">SAMN05444955_108140</name>
</gene>
<organism evidence="2 3">
    <name type="scientific">Lihuaxuella thermophila</name>
    <dbReference type="NCBI Taxonomy" id="1173111"/>
    <lineage>
        <taxon>Bacteria</taxon>
        <taxon>Bacillati</taxon>
        <taxon>Bacillota</taxon>
        <taxon>Bacilli</taxon>
        <taxon>Bacillales</taxon>
        <taxon>Thermoactinomycetaceae</taxon>
        <taxon>Lihuaxuella</taxon>
    </lineage>
</organism>
<dbReference type="OrthoDB" id="2988181at2"/>
<evidence type="ECO:0008006" key="4">
    <source>
        <dbReference type="Google" id="ProtNLM"/>
    </source>
</evidence>
<evidence type="ECO:0000313" key="3">
    <source>
        <dbReference type="Proteomes" id="UP000199695"/>
    </source>
</evidence>
<feature type="signal peptide" evidence="1">
    <location>
        <begin position="1"/>
        <end position="20"/>
    </location>
</feature>
<dbReference type="STRING" id="1173111.SAMN05444955_108140"/>
<dbReference type="RefSeq" id="WP_089968662.1">
    <property type="nucleotide sequence ID" value="NZ_FOCQ01000008.1"/>
</dbReference>
<keyword evidence="1" id="KW-0732">Signal</keyword>
<dbReference type="PROSITE" id="PS51257">
    <property type="entry name" value="PROKAR_LIPOPROTEIN"/>
    <property type="match status" value="1"/>
</dbReference>
<evidence type="ECO:0000256" key="1">
    <source>
        <dbReference type="SAM" id="SignalP"/>
    </source>
</evidence>
<evidence type="ECO:0000313" key="2">
    <source>
        <dbReference type="EMBL" id="SEN29667.1"/>
    </source>
</evidence>